<dbReference type="EMBL" id="BDDD01006680">
    <property type="protein sequence ID" value="GAV90854.1"/>
    <property type="molecule type" value="Genomic_DNA"/>
</dbReference>
<evidence type="ECO:0000313" key="1">
    <source>
        <dbReference type="EMBL" id="GAV90854.1"/>
    </source>
</evidence>
<keyword evidence="2" id="KW-1185">Reference proteome</keyword>
<accession>A0A1Q3DEE8</accession>
<dbReference type="InParanoid" id="A0A1Q3DEE8"/>
<feature type="non-terminal residue" evidence="1">
    <location>
        <position position="1"/>
    </location>
</feature>
<comment type="caution">
    <text evidence="1">The sequence shown here is derived from an EMBL/GenBank/DDBJ whole genome shotgun (WGS) entry which is preliminary data.</text>
</comment>
<gene>
    <name evidence="1" type="ORF">CFOL_v3_34256</name>
</gene>
<dbReference type="AlphaFoldDB" id="A0A1Q3DEE8"/>
<protein>
    <submittedName>
        <fullName evidence="1">DUF4219 domain-containing protein</fullName>
    </submittedName>
</protein>
<sequence length="116" mass="13470">PIIIILDGSNYPRWPVTMKSFLEGRKLWRTIIGDRTAPKRASPETIVAFADRLEEWDNTSPHILTWFTSSPIGSGQSIADFHSHMSYIWSLLSFSESKWHCRMIVIYLVLIEIDYI</sequence>
<dbReference type="Proteomes" id="UP000187406">
    <property type="component" value="Unassembled WGS sequence"/>
</dbReference>
<proteinExistence type="predicted"/>
<evidence type="ECO:0000313" key="2">
    <source>
        <dbReference type="Proteomes" id="UP000187406"/>
    </source>
</evidence>
<reference evidence="2" key="1">
    <citation type="submission" date="2016-04" db="EMBL/GenBank/DDBJ databases">
        <title>Cephalotus genome sequencing.</title>
        <authorList>
            <person name="Fukushima K."/>
            <person name="Hasebe M."/>
            <person name="Fang X."/>
        </authorList>
    </citation>
    <scope>NUCLEOTIDE SEQUENCE [LARGE SCALE GENOMIC DNA]</scope>
    <source>
        <strain evidence="2">cv. St1</strain>
    </source>
</reference>
<name>A0A1Q3DEE8_CEPFO</name>
<organism evidence="1 2">
    <name type="scientific">Cephalotus follicularis</name>
    <name type="common">Albany pitcher plant</name>
    <dbReference type="NCBI Taxonomy" id="3775"/>
    <lineage>
        <taxon>Eukaryota</taxon>
        <taxon>Viridiplantae</taxon>
        <taxon>Streptophyta</taxon>
        <taxon>Embryophyta</taxon>
        <taxon>Tracheophyta</taxon>
        <taxon>Spermatophyta</taxon>
        <taxon>Magnoliopsida</taxon>
        <taxon>eudicotyledons</taxon>
        <taxon>Gunneridae</taxon>
        <taxon>Pentapetalae</taxon>
        <taxon>rosids</taxon>
        <taxon>fabids</taxon>
        <taxon>Oxalidales</taxon>
        <taxon>Cephalotaceae</taxon>
        <taxon>Cephalotus</taxon>
    </lineage>
</organism>